<dbReference type="EMBL" id="JYDP01000114">
    <property type="protein sequence ID" value="KRZ06726.1"/>
    <property type="molecule type" value="Genomic_DNA"/>
</dbReference>
<dbReference type="InterPro" id="IPR036085">
    <property type="entry name" value="PAZ_dom_sf"/>
</dbReference>
<dbReference type="CDD" id="cd04657">
    <property type="entry name" value="Piwi_ago-like"/>
    <property type="match status" value="1"/>
</dbReference>
<feature type="domain" description="PAZ" evidence="1">
    <location>
        <begin position="370"/>
        <end position="485"/>
    </location>
</feature>
<comment type="caution">
    <text evidence="3">The sequence shown here is derived from an EMBL/GenBank/DDBJ whole genome shotgun (WGS) entry which is preliminary data.</text>
</comment>
<name>A0A0V1H8N9_9BILA</name>
<proteinExistence type="predicted"/>
<evidence type="ECO:0000259" key="1">
    <source>
        <dbReference type="PROSITE" id="PS50821"/>
    </source>
</evidence>
<feature type="domain" description="Piwi" evidence="2">
    <location>
        <begin position="1088"/>
        <end position="1190"/>
    </location>
</feature>
<feature type="domain" description="PAZ" evidence="1">
    <location>
        <begin position="818"/>
        <end position="916"/>
    </location>
</feature>
<dbReference type="GO" id="GO:0003723">
    <property type="term" value="F:RNA binding"/>
    <property type="evidence" value="ECO:0007669"/>
    <property type="project" value="InterPro"/>
</dbReference>
<keyword evidence="4" id="KW-1185">Reference proteome</keyword>
<dbReference type="InterPro" id="IPR012337">
    <property type="entry name" value="RNaseH-like_sf"/>
</dbReference>
<dbReference type="CDD" id="cd02846">
    <property type="entry name" value="PAZ_argonaute_like"/>
    <property type="match status" value="2"/>
</dbReference>
<dbReference type="InterPro" id="IPR036397">
    <property type="entry name" value="RNaseH_sf"/>
</dbReference>
<dbReference type="InterPro" id="IPR014811">
    <property type="entry name" value="ArgoL1"/>
</dbReference>
<dbReference type="SMART" id="SM01163">
    <property type="entry name" value="DUF1785"/>
    <property type="match status" value="2"/>
</dbReference>
<dbReference type="InterPro" id="IPR003165">
    <property type="entry name" value="Piwi"/>
</dbReference>
<feature type="domain" description="Piwi" evidence="2">
    <location>
        <begin position="1278"/>
        <end position="1584"/>
    </location>
</feature>
<sequence>MAMWKAPTCREMTTQGIQKLVNELTKHLRCLMALDKDPYASPLSGSEVLMPALKEKFPPALQRAWDRKDVNEGFDSCNAELWRLKDVVRDRAHSIRHQELPLLARAARGGCLVEVHEDRLLQADGNDKDKKVVSDEQLQLRLKELVKRPGYGTIGKPIKLACNYFLLIKLQNGDLVINRYHVDIQHPRLKLNCDESREIFWAYVVKRSDIFGDPFKLAYDGRSTLFTVDELRLKQVSEEGALDKFSFKTVRENKPSEVYILIKPTGLVHLDFKTAESGLLDEREKGSIQFLDILFAQGRSCPLFELSKSFKAVKNSFYFIPQGAGVDVKYGIDLWRGLFISARVIDGFRPGINIDVSHSCFYKHQSLINLICDILNGDERQARFHPCQLKMDTRLKPEHLRLLIPQLKGVSFHTTHRNQDRIYHIKDICGTAVSVSFEKDGKQISIAEYFRDVYAPLKYPNLPLVQVGSKFKAIYFPVELCQVAKCQRYNKKLTACQTTSIIQFALTDAPTRIQKCIDLVQKSNFNSDPFLKSFGVQIKGEPMIVSGRVLPPPRLEYGKDMKAISDELLKLNLKALVKRPEYGTVGKPIKLACNYFPLIKLQKGDLVVNRYHIDIQHPRLKLNCDDSREIFWAYVVKRSDIFGDPFKLAYDGKSTLFTVDKLRLKQHSEEAVPENFSFKTIRENKPSEVSILIKPTGLVHLDFKTAESGLLDEREKGPIQFLDILFAQGRSSPLFEMSKSFKAVKNSFYFIPKSASFDVKYGIDLWRGLFISARVIDGFRLAINIDVSHSCFYKHQSLINLICDILNGDEHKARFHPRLFEISTRLQLEDLRLLIPKLKGVSIHTTHRNQDRIYHIKDISGTAASVAFEKDGKKVSIAEYFRDVYGPLKYPNLPLVQVGSKSKAIYFPVELCQVAKCQRYDKKLKAFQTKSIIRFASTEAPTRIQRCIDLVQKSNFNSDPFLKSFGVQIKPEPIMVSGRVLPPPRLEYGKENGGPQVILTPKDGAWNSNEFKFFESAYCESFAFASFLPENKTSMEFCLEIVRTCRSTGIQMPDNPEFYEQAEKNDSVEMVLKRVADKCDSNGIKCDLVFVALFSSEQYAEVKSCGDITFGLVTQCLLLKTIKEVAVKKSYSTMLNIAMKINMKIGGINTKLLKDEVVDNYLYKNNTLVIGVDVVHPSAAETHLPSIAAMEHGIRMNLNFLNLLIVNHSDLCHFYHHIKHQCYSEEFCLQIVRTCRSTGIQMPDNPEFYEQAEKNDSVEMVLKRIADKCDRDGIKCDLVFVALFSSEQYAEVKSCGDITFGLVTQCLLLKTIKEVAVKKSYSTMLNIAMKINMKIGGINTKLLKDEVVDNYLYKNNTLVIGVDVVHPSAAETHLPSIAAVVGNVDISVTKFHASVKIQPAKQELITGFVDQFLERLVEYFDVNDSPPKNIIVFRDGVSEGQFMQVLEEELLALRRACKSFASNYRPLITFIVVQKRHHVRFVCCDKAAARGSGKNIPAGTVIDRVVTSPDEYDFFLCSHHGIQGTSRPTRYYVLFDESNMDANTMQLITYYLCHLYGRCTRSVSIPAPVYFADLVCARARYHVLAALNSGLVEKFSVKDSSSSSSISKAESVKTELANIIALHKRVKKIMYFA</sequence>
<dbReference type="Pfam" id="PF16487">
    <property type="entry name" value="ArgoMid"/>
    <property type="match status" value="1"/>
</dbReference>
<evidence type="ECO:0000313" key="3">
    <source>
        <dbReference type="EMBL" id="KRZ06726.1"/>
    </source>
</evidence>
<evidence type="ECO:0000313" key="4">
    <source>
        <dbReference type="Proteomes" id="UP000055024"/>
    </source>
</evidence>
<dbReference type="InterPro" id="IPR032472">
    <property type="entry name" value="ArgoL2"/>
</dbReference>
<dbReference type="Pfam" id="PF08699">
    <property type="entry name" value="ArgoL1"/>
    <property type="match status" value="2"/>
</dbReference>
<dbReference type="Pfam" id="PF02171">
    <property type="entry name" value="Piwi"/>
    <property type="match status" value="2"/>
</dbReference>
<dbReference type="SUPFAM" id="SSF53098">
    <property type="entry name" value="Ribonuclease H-like"/>
    <property type="match status" value="2"/>
</dbReference>
<protein>
    <recommendedName>
        <fullName evidence="5">Protein argonaute-3</fullName>
    </recommendedName>
</protein>
<dbReference type="Proteomes" id="UP000055024">
    <property type="component" value="Unassembled WGS sequence"/>
</dbReference>
<evidence type="ECO:0000259" key="2">
    <source>
        <dbReference type="PROSITE" id="PS50822"/>
    </source>
</evidence>
<dbReference type="STRING" id="268475.A0A0V1H8N9"/>
<organism evidence="3 4">
    <name type="scientific">Trichinella zimbabwensis</name>
    <dbReference type="NCBI Taxonomy" id="268475"/>
    <lineage>
        <taxon>Eukaryota</taxon>
        <taxon>Metazoa</taxon>
        <taxon>Ecdysozoa</taxon>
        <taxon>Nematoda</taxon>
        <taxon>Enoplea</taxon>
        <taxon>Dorylaimia</taxon>
        <taxon>Trichinellida</taxon>
        <taxon>Trichinellidae</taxon>
        <taxon>Trichinella</taxon>
    </lineage>
</organism>
<dbReference type="Gene3D" id="2.170.260.10">
    <property type="entry name" value="paz domain"/>
    <property type="match status" value="2"/>
</dbReference>
<dbReference type="PROSITE" id="PS50821">
    <property type="entry name" value="PAZ"/>
    <property type="match status" value="2"/>
</dbReference>
<dbReference type="SMART" id="SM00949">
    <property type="entry name" value="PAZ"/>
    <property type="match status" value="2"/>
</dbReference>
<dbReference type="Pfam" id="PF16486">
    <property type="entry name" value="ArgoN"/>
    <property type="match status" value="2"/>
</dbReference>
<accession>A0A0V1H8N9</accession>
<gene>
    <name evidence="3" type="primary">tag-76</name>
    <name evidence="3" type="ORF">T11_13639</name>
</gene>
<evidence type="ECO:0008006" key="5">
    <source>
        <dbReference type="Google" id="ProtNLM"/>
    </source>
</evidence>
<dbReference type="SUPFAM" id="SSF101690">
    <property type="entry name" value="PAZ domain"/>
    <property type="match status" value="2"/>
</dbReference>
<dbReference type="InterPro" id="IPR003100">
    <property type="entry name" value="PAZ_dom"/>
</dbReference>
<dbReference type="InterPro" id="IPR032473">
    <property type="entry name" value="Argonaute_Mid_dom"/>
</dbReference>
<dbReference type="SMART" id="SM00950">
    <property type="entry name" value="Piwi"/>
    <property type="match status" value="1"/>
</dbReference>
<dbReference type="Gene3D" id="3.40.50.2300">
    <property type="match status" value="2"/>
</dbReference>
<dbReference type="PROSITE" id="PS50822">
    <property type="entry name" value="PIWI"/>
    <property type="match status" value="2"/>
</dbReference>
<dbReference type="InterPro" id="IPR045246">
    <property type="entry name" value="Piwi_ago-like"/>
</dbReference>
<dbReference type="OrthoDB" id="5971213at2759"/>
<reference evidence="3 4" key="1">
    <citation type="submission" date="2015-01" db="EMBL/GenBank/DDBJ databases">
        <title>Evolution of Trichinella species and genotypes.</title>
        <authorList>
            <person name="Korhonen P.K."/>
            <person name="Edoardo P."/>
            <person name="Giuseppe L.R."/>
            <person name="Gasser R.B."/>
        </authorList>
    </citation>
    <scope>NUCLEOTIDE SEQUENCE [LARGE SCALE GENOMIC DNA]</scope>
    <source>
        <strain evidence="3">ISS1029</strain>
    </source>
</reference>
<dbReference type="InterPro" id="IPR032474">
    <property type="entry name" value="Argonaute_N"/>
</dbReference>
<dbReference type="Pfam" id="PF02170">
    <property type="entry name" value="PAZ"/>
    <property type="match status" value="2"/>
</dbReference>
<dbReference type="Gene3D" id="3.30.420.10">
    <property type="entry name" value="Ribonuclease H-like superfamily/Ribonuclease H"/>
    <property type="match status" value="1"/>
</dbReference>
<dbReference type="Pfam" id="PF16488">
    <property type="entry name" value="ArgoL2"/>
    <property type="match status" value="2"/>
</dbReference>
<dbReference type="PANTHER" id="PTHR22891">
    <property type="entry name" value="EUKARYOTIC TRANSLATION INITIATION FACTOR 2C"/>
    <property type="match status" value="1"/>
</dbReference>